<comment type="caution">
    <text evidence="3">The sequence shown here is derived from an EMBL/GenBank/DDBJ whole genome shotgun (WGS) entry which is preliminary data.</text>
</comment>
<dbReference type="RefSeq" id="WP_017260513.1">
    <property type="nucleotide sequence ID" value="NZ_AUAW01000007.1"/>
</dbReference>
<dbReference type="OrthoDB" id="2317864at2"/>
<name>A0A0R1RNX8_9LACO</name>
<reference evidence="3 4" key="1">
    <citation type="journal article" date="2015" name="Genome Announc.">
        <title>Expanding the biotechnology potential of lactobacilli through comparative genomics of 213 strains and associated genera.</title>
        <authorList>
            <person name="Sun Z."/>
            <person name="Harris H.M."/>
            <person name="McCann A."/>
            <person name="Guo C."/>
            <person name="Argimon S."/>
            <person name="Zhang W."/>
            <person name="Yang X."/>
            <person name="Jeffery I.B."/>
            <person name="Cooney J.C."/>
            <person name="Kagawa T.F."/>
            <person name="Liu W."/>
            <person name="Song Y."/>
            <person name="Salvetti E."/>
            <person name="Wrobel A."/>
            <person name="Rasinkangas P."/>
            <person name="Parkhill J."/>
            <person name="Rea M.C."/>
            <person name="O'Sullivan O."/>
            <person name="Ritari J."/>
            <person name="Douillard F.P."/>
            <person name="Paul Ross R."/>
            <person name="Yang R."/>
            <person name="Briner A.E."/>
            <person name="Felis G.E."/>
            <person name="de Vos W.M."/>
            <person name="Barrangou R."/>
            <person name="Klaenhammer T.R."/>
            <person name="Caufield P.W."/>
            <person name="Cui Y."/>
            <person name="Zhang H."/>
            <person name="O'Toole P.W."/>
        </authorList>
    </citation>
    <scope>NUCLEOTIDE SEQUENCE [LARGE SCALE GENOMIC DNA]</scope>
    <source>
        <strain evidence="3 4">DSM 15814</strain>
    </source>
</reference>
<keyword evidence="1" id="KW-0472">Membrane</keyword>
<sequence>MRQKQRPAIWSAIGLIVCAIIGGIAWASGVSLVKLSDIFFMIGLALIVIGVVMQLSHAHLFAGFRRRRKQTYKEKADKEPEPKMNTRDIAVKKNEPLRFSDWNRWLWIDGAILIIIAVVVTL</sequence>
<dbReference type="EMBL" id="AZFF01000007">
    <property type="protein sequence ID" value="KRL55000.1"/>
    <property type="molecule type" value="Genomic_DNA"/>
</dbReference>
<evidence type="ECO:0000313" key="4">
    <source>
        <dbReference type="Proteomes" id="UP000051999"/>
    </source>
</evidence>
<protein>
    <recommendedName>
        <fullName evidence="2">DUF3899 domain-containing protein</fullName>
    </recommendedName>
</protein>
<accession>A0A0R1RNX8</accession>
<evidence type="ECO:0000313" key="3">
    <source>
        <dbReference type="EMBL" id="KRL55000.1"/>
    </source>
</evidence>
<evidence type="ECO:0000256" key="1">
    <source>
        <dbReference type="SAM" id="Phobius"/>
    </source>
</evidence>
<feature type="transmembrane region" description="Helical" evidence="1">
    <location>
        <begin position="7"/>
        <end position="26"/>
    </location>
</feature>
<feature type="transmembrane region" description="Helical" evidence="1">
    <location>
        <begin position="102"/>
        <end position="120"/>
    </location>
</feature>
<dbReference type="AlphaFoldDB" id="A0A0R1RNX8"/>
<keyword evidence="4" id="KW-1185">Reference proteome</keyword>
<keyword evidence="1" id="KW-0812">Transmembrane</keyword>
<organism evidence="3 4">
    <name type="scientific">Furfurilactobacillus rossiae DSM 15814</name>
    <dbReference type="NCBI Taxonomy" id="1114972"/>
    <lineage>
        <taxon>Bacteria</taxon>
        <taxon>Bacillati</taxon>
        <taxon>Bacillota</taxon>
        <taxon>Bacilli</taxon>
        <taxon>Lactobacillales</taxon>
        <taxon>Lactobacillaceae</taxon>
        <taxon>Furfurilactobacillus</taxon>
    </lineage>
</organism>
<keyword evidence="1" id="KW-1133">Transmembrane helix</keyword>
<dbReference type="Pfam" id="PF13038">
    <property type="entry name" value="DUF3899"/>
    <property type="match status" value="1"/>
</dbReference>
<feature type="transmembrane region" description="Helical" evidence="1">
    <location>
        <begin position="38"/>
        <end position="64"/>
    </location>
</feature>
<dbReference type="STRING" id="1114972.FD35_GL002453"/>
<dbReference type="InterPro" id="IPR025007">
    <property type="entry name" value="DUF3899"/>
</dbReference>
<dbReference type="Proteomes" id="UP000051999">
    <property type="component" value="Unassembled WGS sequence"/>
</dbReference>
<feature type="domain" description="DUF3899" evidence="2">
    <location>
        <begin position="37"/>
        <end position="122"/>
    </location>
</feature>
<proteinExistence type="predicted"/>
<gene>
    <name evidence="3" type="ORF">FD35_GL002453</name>
</gene>
<dbReference type="eggNOG" id="ENOG5030ADY">
    <property type="taxonomic scope" value="Bacteria"/>
</dbReference>
<evidence type="ECO:0000259" key="2">
    <source>
        <dbReference type="Pfam" id="PF13038"/>
    </source>
</evidence>
<dbReference type="PATRIC" id="fig|1114972.6.peg.2516"/>